<feature type="domain" description="Type II secretion system protein GspE N-terminal" evidence="5">
    <location>
        <begin position="62"/>
        <end position="148"/>
    </location>
</feature>
<dbReference type="Gene3D" id="3.30.300.160">
    <property type="entry name" value="Type II secretion system, protein E, N-terminal domain"/>
    <property type="match status" value="1"/>
</dbReference>
<sequence>MSEPVKKGSLGEILSASQIISEADVQAALEMQKRTGCRIGEALVNLGIVTQEDIDWALSNQLDLPYIRLKKEMIDPAAIALIPGNLARTYNFIPLIAAGGELSIAIADPLNRAATEAIERLTGLSVNLSVALIREIREMIDAWYGAASRDQMGFESPAFSPAVLEIINADIGGGKLLDYLLVFILRNRLSSLSLHPSTEQVTVSGRKEGVVSQIGTLLLNHYPEFIRRLRKTASIAATGEAASGGTISLTVKNRTVTFQVALLQGYGGDYVTLKHQIAPAVPARLDDLEVPGEQKESVAQIFRADRGITFFASGIIQERCQLMDLVLEESSIAGKNVIILGDGPGRRGGNFPRIPLPESDTDRARLIMDVLDHDPDVLVIEDVAGGLPFTAACRAAMRGKLVLAGLAISSTAAVLRYLLHSRQQNHFLPTFVNGVISVKSLQMLCRSCKREYVPPREQLAAMQLEQVPPVFYHPAGCEVCGASGFSERRFLLDSFVFDEDFRNAFNQAADVPSLELYLGSRGYHGSYSEALRLLTAGEVSPEEFIASVMM</sequence>
<dbReference type="SUPFAM" id="SSF52540">
    <property type="entry name" value="P-loop containing nucleoside triphosphate hydrolases"/>
    <property type="match status" value="1"/>
</dbReference>
<dbReference type="Gene3D" id="3.40.50.300">
    <property type="entry name" value="P-loop containing nucleotide triphosphate hydrolases"/>
    <property type="match status" value="1"/>
</dbReference>
<dbReference type="Pfam" id="PF05157">
    <property type="entry name" value="MshEN"/>
    <property type="match status" value="1"/>
</dbReference>
<evidence type="ECO:0000259" key="4">
    <source>
        <dbReference type="Pfam" id="PF00437"/>
    </source>
</evidence>
<evidence type="ECO:0000256" key="2">
    <source>
        <dbReference type="ARBA" id="ARBA00022741"/>
    </source>
</evidence>
<proteinExistence type="inferred from homology"/>
<evidence type="ECO:0000313" key="7">
    <source>
        <dbReference type="Proteomes" id="UP000784128"/>
    </source>
</evidence>
<dbReference type="InterPro" id="IPR001482">
    <property type="entry name" value="T2SS/T4SS_dom"/>
</dbReference>
<dbReference type="PANTHER" id="PTHR30258:SF1">
    <property type="entry name" value="PROTEIN TRANSPORT PROTEIN HOFB HOMOLOG"/>
    <property type="match status" value="1"/>
</dbReference>
<dbReference type="Proteomes" id="UP000784128">
    <property type="component" value="Unassembled WGS sequence"/>
</dbReference>
<dbReference type="Gene3D" id="3.30.450.90">
    <property type="match status" value="1"/>
</dbReference>
<gene>
    <name evidence="6" type="ORF">KJB30_10180</name>
</gene>
<evidence type="ECO:0000256" key="1">
    <source>
        <dbReference type="ARBA" id="ARBA00006611"/>
    </source>
</evidence>
<evidence type="ECO:0000256" key="3">
    <source>
        <dbReference type="ARBA" id="ARBA00022840"/>
    </source>
</evidence>
<evidence type="ECO:0000313" key="6">
    <source>
        <dbReference type="EMBL" id="MBT1072152.1"/>
    </source>
</evidence>
<reference evidence="6 7" key="1">
    <citation type="submission" date="2021-05" db="EMBL/GenBank/DDBJ databases">
        <title>The draft genome of Geobacter chapellei DSM 13688.</title>
        <authorList>
            <person name="Xu Z."/>
            <person name="Masuda Y."/>
            <person name="Itoh H."/>
            <person name="Senoo K."/>
        </authorList>
    </citation>
    <scope>NUCLEOTIDE SEQUENCE [LARGE SCALE GENOMIC DNA]</scope>
    <source>
        <strain evidence="6 7">DSM 13688</strain>
    </source>
</reference>
<feature type="domain" description="Bacterial type II secretion system protein E" evidence="4">
    <location>
        <begin position="176"/>
        <end position="540"/>
    </location>
</feature>
<protein>
    <submittedName>
        <fullName evidence="6">Pilus assembly protein PilB</fullName>
    </submittedName>
</protein>
<keyword evidence="2" id="KW-0547">Nucleotide-binding</keyword>
<dbReference type="InterPro" id="IPR007831">
    <property type="entry name" value="T2SS_GspE_N"/>
</dbReference>
<dbReference type="Pfam" id="PF00437">
    <property type="entry name" value="T2SSE"/>
    <property type="match status" value="1"/>
</dbReference>
<name>A0ABS5U8Z6_9BACT</name>
<comment type="similarity">
    <text evidence="1">Belongs to the GSP E family.</text>
</comment>
<dbReference type="EMBL" id="JAHDYS010000008">
    <property type="protein sequence ID" value="MBT1072152.1"/>
    <property type="molecule type" value="Genomic_DNA"/>
</dbReference>
<dbReference type="InterPro" id="IPR037257">
    <property type="entry name" value="T2SS_E_N_sf"/>
</dbReference>
<dbReference type="PANTHER" id="PTHR30258">
    <property type="entry name" value="TYPE II SECRETION SYSTEM PROTEIN GSPE-RELATED"/>
    <property type="match status" value="1"/>
</dbReference>
<dbReference type="RefSeq" id="WP_214298741.1">
    <property type="nucleotide sequence ID" value="NZ_JAHDYS010000008.1"/>
</dbReference>
<keyword evidence="7" id="KW-1185">Reference proteome</keyword>
<comment type="caution">
    <text evidence="6">The sequence shown here is derived from an EMBL/GenBank/DDBJ whole genome shotgun (WGS) entry which is preliminary data.</text>
</comment>
<accession>A0ABS5U8Z6</accession>
<dbReference type="SUPFAM" id="SSF160246">
    <property type="entry name" value="EspE N-terminal domain-like"/>
    <property type="match status" value="1"/>
</dbReference>
<evidence type="ECO:0000259" key="5">
    <source>
        <dbReference type="Pfam" id="PF05157"/>
    </source>
</evidence>
<dbReference type="InterPro" id="IPR027417">
    <property type="entry name" value="P-loop_NTPase"/>
</dbReference>
<organism evidence="6 7">
    <name type="scientific">Pelotalea chapellei</name>
    <dbReference type="NCBI Taxonomy" id="44671"/>
    <lineage>
        <taxon>Bacteria</taxon>
        <taxon>Pseudomonadati</taxon>
        <taxon>Thermodesulfobacteriota</taxon>
        <taxon>Desulfuromonadia</taxon>
        <taxon>Geobacterales</taxon>
        <taxon>Geobacteraceae</taxon>
        <taxon>Pelotalea</taxon>
    </lineage>
</organism>
<keyword evidence="3" id="KW-0067">ATP-binding</keyword>